<gene>
    <name evidence="1" type="ORF">FHS94_003383</name>
</gene>
<dbReference type="Proteomes" id="UP000546200">
    <property type="component" value="Unassembled WGS sequence"/>
</dbReference>
<comment type="caution">
    <text evidence="1">The sequence shown here is derived from an EMBL/GenBank/DDBJ whole genome shotgun (WGS) entry which is preliminary data.</text>
</comment>
<evidence type="ECO:0000313" key="2">
    <source>
        <dbReference type="Proteomes" id="UP000546200"/>
    </source>
</evidence>
<reference evidence="1 2" key="1">
    <citation type="submission" date="2020-08" db="EMBL/GenBank/DDBJ databases">
        <title>Genomic Encyclopedia of Type Strains, Phase IV (KMG-IV): sequencing the most valuable type-strain genomes for metagenomic binning, comparative biology and taxonomic classification.</title>
        <authorList>
            <person name="Goeker M."/>
        </authorList>
    </citation>
    <scope>NUCLEOTIDE SEQUENCE [LARGE SCALE GENOMIC DNA]</scope>
    <source>
        <strain evidence="1 2">DSM 100044</strain>
    </source>
</reference>
<keyword evidence="2" id="KW-1185">Reference proteome</keyword>
<protein>
    <submittedName>
        <fullName evidence="1">Uncharacterized protein</fullName>
    </submittedName>
</protein>
<proteinExistence type="predicted"/>
<sequence>MSAPSAVERALDLARSGTVRTVDDIRRTLKRERCDGVDSHLQSETFKKQLRALIAERIGGGTL</sequence>
<organism evidence="1 2">
    <name type="scientific">Sphingomonas aerophila</name>
    <dbReference type="NCBI Taxonomy" id="1344948"/>
    <lineage>
        <taxon>Bacteria</taxon>
        <taxon>Pseudomonadati</taxon>
        <taxon>Pseudomonadota</taxon>
        <taxon>Alphaproteobacteria</taxon>
        <taxon>Sphingomonadales</taxon>
        <taxon>Sphingomonadaceae</taxon>
        <taxon>Sphingomonas</taxon>
    </lineage>
</organism>
<dbReference type="EMBL" id="JACIJK010000011">
    <property type="protein sequence ID" value="MBB5716517.1"/>
    <property type="molecule type" value="Genomic_DNA"/>
</dbReference>
<dbReference type="RefSeq" id="WP_184059860.1">
    <property type="nucleotide sequence ID" value="NZ_JACIJK010000011.1"/>
</dbReference>
<name>A0A7W9BG07_9SPHN</name>
<evidence type="ECO:0000313" key="1">
    <source>
        <dbReference type="EMBL" id="MBB5716517.1"/>
    </source>
</evidence>
<accession>A0A7W9BG07</accession>
<dbReference type="AlphaFoldDB" id="A0A7W9BG07"/>